<reference evidence="1 2" key="1">
    <citation type="journal article" date="2022" name="New Phytol.">
        <title>Ecological generalism drives hyperdiversity of secondary metabolite gene clusters in xylarialean endophytes.</title>
        <authorList>
            <person name="Franco M.E.E."/>
            <person name="Wisecaver J.H."/>
            <person name="Arnold A.E."/>
            <person name="Ju Y.M."/>
            <person name="Slot J.C."/>
            <person name="Ahrendt S."/>
            <person name="Moore L.P."/>
            <person name="Eastman K.E."/>
            <person name="Scott K."/>
            <person name="Konkel Z."/>
            <person name="Mondo S.J."/>
            <person name="Kuo A."/>
            <person name="Hayes R.D."/>
            <person name="Haridas S."/>
            <person name="Andreopoulos B."/>
            <person name="Riley R."/>
            <person name="LaButti K."/>
            <person name="Pangilinan J."/>
            <person name="Lipzen A."/>
            <person name="Amirebrahimi M."/>
            <person name="Yan J."/>
            <person name="Adam C."/>
            <person name="Keymanesh K."/>
            <person name="Ng V."/>
            <person name="Louie K."/>
            <person name="Northen T."/>
            <person name="Drula E."/>
            <person name="Henrissat B."/>
            <person name="Hsieh H.M."/>
            <person name="Youens-Clark K."/>
            <person name="Lutzoni F."/>
            <person name="Miadlikowska J."/>
            <person name="Eastwood D.C."/>
            <person name="Hamelin R.C."/>
            <person name="Grigoriev I.V."/>
            <person name="U'Ren J.M."/>
        </authorList>
    </citation>
    <scope>NUCLEOTIDE SEQUENCE [LARGE SCALE GENOMIC DNA]</scope>
    <source>
        <strain evidence="1 2">ER1909</strain>
    </source>
</reference>
<name>A0ACC0D8V6_9PEZI</name>
<comment type="caution">
    <text evidence="1">The sequence shown here is derived from an EMBL/GenBank/DDBJ whole genome shotgun (WGS) entry which is preliminary data.</text>
</comment>
<keyword evidence="2" id="KW-1185">Reference proteome</keyword>
<gene>
    <name evidence="1" type="ORF">F4821DRAFT_257324</name>
</gene>
<evidence type="ECO:0000313" key="1">
    <source>
        <dbReference type="EMBL" id="KAI6089173.1"/>
    </source>
</evidence>
<evidence type="ECO:0000313" key="2">
    <source>
        <dbReference type="Proteomes" id="UP001497680"/>
    </source>
</evidence>
<protein>
    <submittedName>
        <fullName evidence="1">Uncharacterized protein</fullName>
    </submittedName>
</protein>
<sequence>MTPRRDDNTVFMTEQEAERIRNTVRTRLKRCSELEGREREPRDPQDAIRQATGASLMADMGAADPDSAQTKGQGGSLPALAVGQPYPPCTAPLRDLQPMKFSDLRMETHHRGRCLTVKRTSPTAKRASPVVTLMARSWTMVYDEEGGEIERLEVCLHKTRHGQDVLESATAFTIKEPYFTLTDQGEATLRIDHPSDLVVCRDETTGHILDSFDEAKHPNYDRAAALEFAKACKDQGNAALEKHDLPLAHAKYTDGLKVAMQIEESDLAKDLSRNRAHVNILLNQLDEAKADARGSLIGVPEQREKDFNGKAYFRAGCAAYNLGEYEEAKGFFKEQQRLTPGNETASTYLRKIEMRLREQKSGAYNFKKIKAGLSQSRPRVDAASFVGNTEVRESPGRGRGLFATRDISAGEMVMCEKAFCVVWGHEKEALTAMTYDVRDDRIRVSPVGLTKSVVEKLLSNPSQLEKVMGLHGDYQGNANDMSKTEDEPVVDTFRVHDIVCRNAFGTGNQFGADGVSHASTGLWIRAAYINHSCLPNTEKEYIGDLMVLRATQPIAAGQELFHGYDESSDYATRQRALMTTWGFECDCALCIVEETDDPAVRKKRKELAHEVDVFVQQEGWANARRLTIVKAKRLSRDIDSTYDGEKYKGLPRLAIRTIHEWLTLAGQKREQLTYLPLLAITSLVPFTTSSEGQEAIYVTRHNQPKEATPTTVQDIESILIGYPSNTDPPESANKNPVPSNARHLCKTQPSQEDSLHSIFVGMSDTIYRFVPDSTITFNTNRDSFPSSEDADHATNCLEEAAGKWNDGKIGVTIDKVADNKPAVFQLTYAENSDPTSLADSFFPNWILHGEQPKVFVYRTAFTSHRDNLSSIFCHELGHVLGLRHEFAQTNPKEQKWLSMQIGECNNQSVMNYFPDLSKLSIQESDYVGAREFYGASGGTHYGEFKIEDVAPKDFAPKGLAPKDSAPKDSAPKDSVPSSRHG</sequence>
<accession>A0ACC0D8V6</accession>
<dbReference type="Proteomes" id="UP001497680">
    <property type="component" value="Unassembled WGS sequence"/>
</dbReference>
<organism evidence="1 2">
    <name type="scientific">Hypoxylon rubiginosum</name>
    <dbReference type="NCBI Taxonomy" id="110542"/>
    <lineage>
        <taxon>Eukaryota</taxon>
        <taxon>Fungi</taxon>
        <taxon>Dikarya</taxon>
        <taxon>Ascomycota</taxon>
        <taxon>Pezizomycotina</taxon>
        <taxon>Sordariomycetes</taxon>
        <taxon>Xylariomycetidae</taxon>
        <taxon>Xylariales</taxon>
        <taxon>Hypoxylaceae</taxon>
        <taxon>Hypoxylon</taxon>
    </lineage>
</organism>
<dbReference type="EMBL" id="MU394297">
    <property type="protein sequence ID" value="KAI6089173.1"/>
    <property type="molecule type" value="Genomic_DNA"/>
</dbReference>
<proteinExistence type="predicted"/>